<accession>A0ABU5VZQ9</accession>
<keyword evidence="2" id="KW-1185">Reference proteome</keyword>
<gene>
    <name evidence="1" type="ORF">SHI21_14830</name>
</gene>
<evidence type="ECO:0008006" key="3">
    <source>
        <dbReference type="Google" id="ProtNLM"/>
    </source>
</evidence>
<organism evidence="1 2">
    <name type="scientific">Bacteriovorax antarcticus</name>
    <dbReference type="NCBI Taxonomy" id="3088717"/>
    <lineage>
        <taxon>Bacteria</taxon>
        <taxon>Pseudomonadati</taxon>
        <taxon>Bdellovibrionota</taxon>
        <taxon>Bacteriovoracia</taxon>
        <taxon>Bacteriovoracales</taxon>
        <taxon>Bacteriovoracaceae</taxon>
        <taxon>Bacteriovorax</taxon>
    </lineage>
</organism>
<reference evidence="1 2" key="1">
    <citation type="submission" date="2023-11" db="EMBL/GenBank/DDBJ databases">
        <title>A Novel Polar Bacteriovorax (B. antarcticus) Isolated from the Biocrust in Antarctica.</title>
        <authorList>
            <person name="Mun W."/>
            <person name="Choi S.Y."/>
            <person name="Mitchell R.J."/>
        </authorList>
    </citation>
    <scope>NUCLEOTIDE SEQUENCE [LARGE SCALE GENOMIC DNA]</scope>
    <source>
        <strain evidence="1 2">PP10</strain>
    </source>
</reference>
<proteinExistence type="predicted"/>
<sequence length="203" mass="22765">MPELKNYLSDLYETNGLPSSHDRRFALIKEMELLEGKTIHCFTCPGTCCTSQANSMQITPIEALEILQSLQVDQFDNSQMSAFKERMTSTVSGYRLNVEIYTGKKNSSALRKNYTCPFFNNGSLGCGLSRSAKPYGCLGFNPKTSDDNGQTCSSNIEVLEVREHSFQSKEDLVNAQIRKELNLPWIKQNIPQALLDTALALYN</sequence>
<name>A0ABU5VZQ9_9BACT</name>
<protein>
    <recommendedName>
        <fullName evidence="3">Zinc-or iron-chelating domain-containing protein</fullName>
    </recommendedName>
</protein>
<comment type="caution">
    <text evidence="1">The sequence shown here is derived from an EMBL/GenBank/DDBJ whole genome shotgun (WGS) entry which is preliminary data.</text>
</comment>
<dbReference type="Proteomes" id="UP001302274">
    <property type="component" value="Unassembled WGS sequence"/>
</dbReference>
<dbReference type="EMBL" id="JAYGJQ010000002">
    <property type="protein sequence ID" value="MEA9357500.1"/>
    <property type="molecule type" value="Genomic_DNA"/>
</dbReference>
<evidence type="ECO:0000313" key="2">
    <source>
        <dbReference type="Proteomes" id="UP001302274"/>
    </source>
</evidence>
<dbReference type="RefSeq" id="WP_323577527.1">
    <property type="nucleotide sequence ID" value="NZ_JAYGJQ010000002.1"/>
</dbReference>
<evidence type="ECO:0000313" key="1">
    <source>
        <dbReference type="EMBL" id="MEA9357500.1"/>
    </source>
</evidence>